<dbReference type="Proteomes" id="UP000287651">
    <property type="component" value="Unassembled WGS sequence"/>
</dbReference>
<accession>A0A426YZX9</accession>
<evidence type="ECO:0000313" key="3">
    <source>
        <dbReference type="Proteomes" id="UP000287651"/>
    </source>
</evidence>
<proteinExistence type="predicted"/>
<organism evidence="2 3">
    <name type="scientific">Ensete ventricosum</name>
    <name type="common">Abyssinian banana</name>
    <name type="synonym">Musa ensete</name>
    <dbReference type="NCBI Taxonomy" id="4639"/>
    <lineage>
        <taxon>Eukaryota</taxon>
        <taxon>Viridiplantae</taxon>
        <taxon>Streptophyta</taxon>
        <taxon>Embryophyta</taxon>
        <taxon>Tracheophyta</taxon>
        <taxon>Spermatophyta</taxon>
        <taxon>Magnoliopsida</taxon>
        <taxon>Liliopsida</taxon>
        <taxon>Zingiberales</taxon>
        <taxon>Musaceae</taxon>
        <taxon>Ensete</taxon>
    </lineage>
</organism>
<protein>
    <submittedName>
        <fullName evidence="2">Uncharacterized protein</fullName>
    </submittedName>
</protein>
<dbReference type="EMBL" id="AMZH03009226">
    <property type="protein sequence ID" value="RRT57296.1"/>
    <property type="molecule type" value="Genomic_DNA"/>
</dbReference>
<evidence type="ECO:0000256" key="1">
    <source>
        <dbReference type="SAM" id="MobiDB-lite"/>
    </source>
</evidence>
<reference evidence="2 3" key="1">
    <citation type="journal article" date="2014" name="Agronomy (Basel)">
        <title>A Draft Genome Sequence for Ensete ventricosum, the Drought-Tolerant Tree Against Hunger.</title>
        <authorList>
            <person name="Harrison J."/>
            <person name="Moore K.A."/>
            <person name="Paszkiewicz K."/>
            <person name="Jones T."/>
            <person name="Grant M."/>
            <person name="Ambacheew D."/>
            <person name="Muzemil S."/>
            <person name="Studholme D.J."/>
        </authorList>
    </citation>
    <scope>NUCLEOTIDE SEQUENCE [LARGE SCALE GENOMIC DNA]</scope>
</reference>
<sequence>MTMNLNERSHCVVNHDEDLTVVDFDDDVNLVEKEVVVLSTETLLCFRSQCSAEFDVEPPAKVNVIGLDVEKPALFLYDRLEVPKKQVVATVSRPRSMVMMQWVKGRTAVEATIEEEEGSGGKHGINNGGDDLHGLQGEINCLRKRRRSRLSWKKASVLPSNVSRLKASGMPRQRNEEADGVQREKRKPLSSLIHHQFIQVKIGGFSSTNLRDFIIHLENSSKLSHRKLITLFFRVLVRGGIPRVKMLNQ</sequence>
<comment type="caution">
    <text evidence="2">The sequence shown here is derived from an EMBL/GenBank/DDBJ whole genome shotgun (WGS) entry which is preliminary data.</text>
</comment>
<feature type="compositionally biased region" description="Basic and acidic residues" evidence="1">
    <location>
        <begin position="173"/>
        <end position="183"/>
    </location>
</feature>
<dbReference type="AlphaFoldDB" id="A0A426YZX9"/>
<gene>
    <name evidence="2" type="ORF">B296_00035123</name>
</gene>
<feature type="region of interest" description="Disordered" evidence="1">
    <location>
        <begin position="166"/>
        <end position="186"/>
    </location>
</feature>
<evidence type="ECO:0000313" key="2">
    <source>
        <dbReference type="EMBL" id="RRT57296.1"/>
    </source>
</evidence>
<name>A0A426YZX9_ENSVE</name>